<dbReference type="Proteomes" id="UP000776700">
    <property type="component" value="Unassembled WGS sequence"/>
</dbReference>
<dbReference type="Pfam" id="PF09388">
    <property type="entry name" value="SpoOE-like"/>
    <property type="match status" value="1"/>
</dbReference>
<protein>
    <submittedName>
        <fullName evidence="1">Aspartyl-phosphate phosphatase Spo0E family protein</fullName>
    </submittedName>
</protein>
<sequence length="54" mass="6500">MANSELELLKQEIDLLREQMYAYMEYPEIFKDELLETSNKIDILINKYITLSNK</sequence>
<dbReference type="GO" id="GO:0046983">
    <property type="term" value="F:protein dimerization activity"/>
    <property type="evidence" value="ECO:0007669"/>
    <property type="project" value="InterPro"/>
</dbReference>
<reference evidence="1" key="2">
    <citation type="submission" date="2021-09" db="EMBL/GenBank/DDBJ databases">
        <authorList>
            <person name="Gilroy R."/>
        </authorList>
    </citation>
    <scope>NUCLEOTIDE SEQUENCE</scope>
    <source>
        <strain evidence="1">1277</strain>
    </source>
</reference>
<dbReference type="GO" id="GO:0043937">
    <property type="term" value="P:regulation of sporulation"/>
    <property type="evidence" value="ECO:0007669"/>
    <property type="project" value="InterPro"/>
</dbReference>
<organism evidence="1 2">
    <name type="scientific">Romboutsia timonensis</name>
    <dbReference type="NCBI Taxonomy" id="1776391"/>
    <lineage>
        <taxon>Bacteria</taxon>
        <taxon>Bacillati</taxon>
        <taxon>Bacillota</taxon>
        <taxon>Clostridia</taxon>
        <taxon>Peptostreptococcales</taxon>
        <taxon>Peptostreptococcaceae</taxon>
        <taxon>Romboutsia</taxon>
    </lineage>
</organism>
<dbReference type="EMBL" id="DYUB01000177">
    <property type="protein sequence ID" value="HJG96545.1"/>
    <property type="molecule type" value="Genomic_DNA"/>
</dbReference>
<gene>
    <name evidence="1" type="ORF">K8V90_05520</name>
</gene>
<evidence type="ECO:0000313" key="2">
    <source>
        <dbReference type="Proteomes" id="UP000776700"/>
    </source>
</evidence>
<dbReference type="InterPro" id="IPR036638">
    <property type="entry name" value="HLH_DNA-bd_sf"/>
</dbReference>
<comment type="caution">
    <text evidence="1">The sequence shown here is derived from an EMBL/GenBank/DDBJ whole genome shotgun (WGS) entry which is preliminary data.</text>
</comment>
<accession>A0A921N1B6</accession>
<dbReference type="Gene3D" id="4.10.280.10">
    <property type="entry name" value="Helix-loop-helix DNA-binding domain"/>
    <property type="match status" value="1"/>
</dbReference>
<reference evidence="1" key="1">
    <citation type="journal article" date="2021" name="PeerJ">
        <title>Extensive microbial diversity within the chicken gut microbiome revealed by metagenomics and culture.</title>
        <authorList>
            <person name="Gilroy R."/>
            <person name="Ravi A."/>
            <person name="Getino M."/>
            <person name="Pursley I."/>
            <person name="Horton D.L."/>
            <person name="Alikhan N.F."/>
            <person name="Baker D."/>
            <person name="Gharbi K."/>
            <person name="Hall N."/>
            <person name="Watson M."/>
            <person name="Adriaenssens E.M."/>
            <person name="Foster-Nyarko E."/>
            <person name="Jarju S."/>
            <person name="Secka A."/>
            <person name="Antonio M."/>
            <person name="Oren A."/>
            <person name="Chaudhuri R.R."/>
            <person name="La Ragione R."/>
            <person name="Hildebrand F."/>
            <person name="Pallen M.J."/>
        </authorList>
    </citation>
    <scope>NUCLEOTIDE SEQUENCE</scope>
    <source>
        <strain evidence="1">1277</strain>
    </source>
</reference>
<dbReference type="InterPro" id="IPR018540">
    <property type="entry name" value="Spo0E-like"/>
</dbReference>
<dbReference type="SUPFAM" id="SSF140500">
    <property type="entry name" value="BAS1536-like"/>
    <property type="match status" value="1"/>
</dbReference>
<dbReference type="AlphaFoldDB" id="A0A921N1B6"/>
<name>A0A921N1B6_9FIRM</name>
<dbReference type="InterPro" id="IPR037208">
    <property type="entry name" value="Spo0E-like_sf"/>
</dbReference>
<evidence type="ECO:0000313" key="1">
    <source>
        <dbReference type="EMBL" id="HJG96545.1"/>
    </source>
</evidence>
<proteinExistence type="predicted"/>